<dbReference type="AlphaFoldDB" id="A0AB34JE37"/>
<comment type="similarity">
    <text evidence="2">Belongs to the choline/ethanolamine kinase family.</text>
</comment>
<evidence type="ECO:0000256" key="1">
    <source>
        <dbReference type="ARBA" id="ARBA00037883"/>
    </source>
</evidence>
<proteinExistence type="inferred from homology"/>
<evidence type="ECO:0000313" key="5">
    <source>
        <dbReference type="Proteomes" id="UP001515480"/>
    </source>
</evidence>
<dbReference type="SUPFAM" id="SSF56112">
    <property type="entry name" value="Protein kinase-like (PK-like)"/>
    <property type="match status" value="1"/>
</dbReference>
<comment type="caution">
    <text evidence="4">The sequence shown here is derived from an EMBL/GenBank/DDBJ whole genome shotgun (WGS) entry which is preliminary data.</text>
</comment>
<dbReference type="Gene3D" id="3.90.1200.10">
    <property type="match status" value="1"/>
</dbReference>
<dbReference type="Gene3D" id="3.30.200.20">
    <property type="entry name" value="Phosphorylase Kinase, domain 1"/>
    <property type="match status" value="1"/>
</dbReference>
<evidence type="ECO:0000256" key="2">
    <source>
        <dbReference type="ARBA" id="ARBA00038211"/>
    </source>
</evidence>
<dbReference type="PANTHER" id="PTHR22603">
    <property type="entry name" value="CHOLINE/ETHANOALAMINE KINASE"/>
    <property type="match status" value="1"/>
</dbReference>
<dbReference type="Proteomes" id="UP001515480">
    <property type="component" value="Unassembled WGS sequence"/>
</dbReference>
<dbReference type="PANTHER" id="PTHR22603:SF66">
    <property type="entry name" value="ETHANOLAMINE KINASE"/>
    <property type="match status" value="1"/>
</dbReference>
<organism evidence="4 5">
    <name type="scientific">Prymnesium parvum</name>
    <name type="common">Toxic golden alga</name>
    <dbReference type="NCBI Taxonomy" id="97485"/>
    <lineage>
        <taxon>Eukaryota</taxon>
        <taxon>Haptista</taxon>
        <taxon>Haptophyta</taxon>
        <taxon>Prymnesiophyceae</taxon>
        <taxon>Prymnesiales</taxon>
        <taxon>Prymnesiaceae</taxon>
        <taxon>Prymnesium</taxon>
    </lineage>
</organism>
<dbReference type="InterPro" id="IPR011009">
    <property type="entry name" value="Kinase-like_dom_sf"/>
</dbReference>
<dbReference type="EC" id="2.7.1.82" evidence="3"/>
<dbReference type="EMBL" id="JBGBPQ010000009">
    <property type="protein sequence ID" value="KAL1520094.1"/>
    <property type="molecule type" value="Genomic_DNA"/>
</dbReference>
<gene>
    <name evidence="4" type="ORF">AB1Y20_023568</name>
</gene>
<dbReference type="GO" id="GO:0004305">
    <property type="term" value="F:ethanolamine kinase activity"/>
    <property type="evidence" value="ECO:0007669"/>
    <property type="project" value="UniProtKB-EC"/>
</dbReference>
<name>A0AB34JE37_PRYPA</name>
<evidence type="ECO:0000256" key="3">
    <source>
        <dbReference type="ARBA" id="ARBA00038874"/>
    </source>
</evidence>
<sequence>MASIGDPPIALQRVVAGEEAALEAFARWLVASVPTLPPLPLVPVQGGLNNTTYRLGDVLVKVYGRGTALLTDRARERRLMAHLCAHAAAGTCKALVATFAGGHIEEWLHGTTLPFAALKAPANLAAIARLLARLHACPLPPEDSPLTAAASSTALRAFFDDMSTWAAALPPSLPTPARAPPSPPPTRARLVEEVAWLRGVPAPSAACVAHHDVAPRAFDIANFFLECCFVEESESWDWSLEPTREEKLAFTTAYTDELRSLFDDTTDKEELLAECEAGWPLVAHLWNVLWAMTTAVAQETSPAHTQVKGSDEGSVDDVSHGEKVGGGFDYVAYACERWTEYLKQKDLLRSS</sequence>
<dbReference type="GO" id="GO:0006646">
    <property type="term" value="P:phosphatidylethanolamine biosynthetic process"/>
    <property type="evidence" value="ECO:0007669"/>
    <property type="project" value="TreeGrafter"/>
</dbReference>
<evidence type="ECO:0000313" key="4">
    <source>
        <dbReference type="EMBL" id="KAL1520094.1"/>
    </source>
</evidence>
<protein>
    <recommendedName>
        <fullName evidence="3">ethanolamine kinase</fullName>
        <ecNumber evidence="3">2.7.1.82</ecNumber>
    </recommendedName>
</protein>
<reference evidence="4 5" key="1">
    <citation type="journal article" date="2024" name="Science">
        <title>Giant polyketide synthase enzymes in the biosynthesis of giant marine polyether toxins.</title>
        <authorList>
            <person name="Fallon T.R."/>
            <person name="Shende V.V."/>
            <person name="Wierzbicki I.H."/>
            <person name="Pendleton A.L."/>
            <person name="Watervoot N.F."/>
            <person name="Auber R.P."/>
            <person name="Gonzalez D.J."/>
            <person name="Wisecaver J.H."/>
            <person name="Moore B.S."/>
        </authorList>
    </citation>
    <scope>NUCLEOTIDE SEQUENCE [LARGE SCALE GENOMIC DNA]</scope>
    <source>
        <strain evidence="4 5">12B1</strain>
    </source>
</reference>
<keyword evidence="5" id="KW-1185">Reference proteome</keyword>
<accession>A0AB34JE37</accession>
<dbReference type="GO" id="GO:0005737">
    <property type="term" value="C:cytoplasm"/>
    <property type="evidence" value="ECO:0007669"/>
    <property type="project" value="TreeGrafter"/>
</dbReference>
<comment type="pathway">
    <text evidence="1">Phospholipid metabolism; phosphatidylethanolamine biosynthesis; phosphatidylethanolamine from ethanolamine: step 1/3.</text>
</comment>
<dbReference type="Pfam" id="PF01633">
    <property type="entry name" value="Choline_kinase"/>
    <property type="match status" value="2"/>
</dbReference>